<feature type="transmembrane region" description="Helical" evidence="2">
    <location>
        <begin position="37"/>
        <end position="54"/>
    </location>
</feature>
<comment type="caution">
    <text evidence="3">The sequence shown here is derived from an EMBL/GenBank/DDBJ whole genome shotgun (WGS) entry which is preliminary data.</text>
</comment>
<gene>
    <name evidence="3" type="ORF">ACHAXA_004758</name>
</gene>
<sequence length="598" mass="65342">MDKRTSSRSRSPSPGRKRPSRACAAGGGASLVPRGSCLCLCILLVVAVPFFFVSLPSSSWRVRWRWLSWSVDASSFVIGSVGSSRHRHRHRHRHCRFSRSRRRCLHHLEDACRDRRKSRLHAEAMDVDVREQGTTTSTMASSSKSNDDDDVGDGGVTSSSSFARRRVAVVSRRTSLSVVVARCTTAASGAGIICPYRAVADVVDVEDAMDECRDDDIIDIPSTTSSSPMTMLRIPLRYRPSLSAYTVPYRIGNSTFGAIVDTGSPFLLVPAPSEGGTCRPDYEWGCLRPNDYRATSSGLGPTTERFDGSEGRVDWMEGSFSFVLDDGYEVGTIERRSMQQSTLFPISSNMTFGIVSESLMDGPGGIFMGLVKYAANDRIRPSFLGQSCVSRFSIDLRGKIRCGVGGDVAMKALTLYGPPPAAAADSAVVVGRRIRYDVANAMSMRLPPRNAIPLVQDLNGKYGDPTVHYVGVAYTIKVNGSDLVPPSMTRRKKKLYCIFDTGCSGMSVSPSLFDARYDVARANKEKSLWGKVDVEFLSISGDIVALSAKRPITTPMGIDERPWGKSLDGHGIIVLGLAFLDGMRMVVDIDGDNIWFDR</sequence>
<keyword evidence="2" id="KW-0812">Transmembrane</keyword>
<dbReference type="Proteomes" id="UP001530377">
    <property type="component" value="Unassembled WGS sequence"/>
</dbReference>
<keyword evidence="2" id="KW-0472">Membrane</keyword>
<accession>A0ABD3RIC3</accession>
<reference evidence="3 4" key="1">
    <citation type="submission" date="2024-10" db="EMBL/GenBank/DDBJ databases">
        <title>Updated reference genomes for cyclostephanoid diatoms.</title>
        <authorList>
            <person name="Roberts W.R."/>
            <person name="Alverson A.J."/>
        </authorList>
    </citation>
    <scope>NUCLEOTIDE SEQUENCE [LARGE SCALE GENOMIC DNA]</scope>
    <source>
        <strain evidence="3 4">AJA228-03</strain>
    </source>
</reference>
<name>A0ABD3RIC3_9STRA</name>
<evidence type="ECO:0000256" key="1">
    <source>
        <dbReference type="SAM" id="MobiDB-lite"/>
    </source>
</evidence>
<keyword evidence="4" id="KW-1185">Reference proteome</keyword>
<dbReference type="SUPFAM" id="SSF50630">
    <property type="entry name" value="Acid proteases"/>
    <property type="match status" value="1"/>
</dbReference>
<evidence type="ECO:0008006" key="5">
    <source>
        <dbReference type="Google" id="ProtNLM"/>
    </source>
</evidence>
<keyword evidence="2" id="KW-1133">Transmembrane helix</keyword>
<proteinExistence type="predicted"/>
<dbReference type="EMBL" id="JALLPB020000259">
    <property type="protein sequence ID" value="KAL3811461.1"/>
    <property type="molecule type" value="Genomic_DNA"/>
</dbReference>
<feature type="region of interest" description="Disordered" evidence="1">
    <location>
        <begin position="123"/>
        <end position="158"/>
    </location>
</feature>
<evidence type="ECO:0000256" key="2">
    <source>
        <dbReference type="SAM" id="Phobius"/>
    </source>
</evidence>
<dbReference type="AlphaFoldDB" id="A0ABD3RIC3"/>
<evidence type="ECO:0000313" key="4">
    <source>
        <dbReference type="Proteomes" id="UP001530377"/>
    </source>
</evidence>
<protein>
    <recommendedName>
        <fullName evidence="5">Peptidase A1 domain-containing protein</fullName>
    </recommendedName>
</protein>
<feature type="region of interest" description="Disordered" evidence="1">
    <location>
        <begin position="1"/>
        <end position="23"/>
    </location>
</feature>
<evidence type="ECO:0000313" key="3">
    <source>
        <dbReference type="EMBL" id="KAL3811461.1"/>
    </source>
</evidence>
<feature type="compositionally biased region" description="Low complexity" evidence="1">
    <location>
        <begin position="134"/>
        <end position="144"/>
    </location>
</feature>
<organism evidence="3 4">
    <name type="scientific">Cyclostephanos tholiformis</name>
    <dbReference type="NCBI Taxonomy" id="382380"/>
    <lineage>
        <taxon>Eukaryota</taxon>
        <taxon>Sar</taxon>
        <taxon>Stramenopiles</taxon>
        <taxon>Ochrophyta</taxon>
        <taxon>Bacillariophyta</taxon>
        <taxon>Coscinodiscophyceae</taxon>
        <taxon>Thalassiosirophycidae</taxon>
        <taxon>Stephanodiscales</taxon>
        <taxon>Stephanodiscaceae</taxon>
        <taxon>Cyclostephanos</taxon>
    </lineage>
</organism>
<dbReference type="InterPro" id="IPR021109">
    <property type="entry name" value="Peptidase_aspartic_dom_sf"/>
</dbReference>